<dbReference type="Proteomes" id="UP001165080">
    <property type="component" value="Unassembled WGS sequence"/>
</dbReference>
<dbReference type="AlphaFoldDB" id="A0A9W6BH02"/>
<reference evidence="2 3" key="1">
    <citation type="journal article" date="2023" name="Commun. Biol.">
        <title>Reorganization of the ancestral sex-determining regions during the evolution of trioecy in Pleodorina starrii.</title>
        <authorList>
            <person name="Takahashi K."/>
            <person name="Suzuki S."/>
            <person name="Kawai-Toyooka H."/>
            <person name="Yamamoto K."/>
            <person name="Hamaji T."/>
            <person name="Ootsuki R."/>
            <person name="Yamaguchi H."/>
            <person name="Kawachi M."/>
            <person name="Higashiyama T."/>
            <person name="Nozaki H."/>
        </authorList>
    </citation>
    <scope>NUCLEOTIDE SEQUENCE [LARGE SCALE GENOMIC DNA]</scope>
    <source>
        <strain evidence="2 3">NIES-4479</strain>
    </source>
</reference>
<accession>A0A9W6BH02</accession>
<sequence length="148" mass="16532">MPAVWGHAALTGQGYLHPMQQQQQYAPQQNQVFPQQPQPQQRLIEQYLQQQQQQQYFLQTIQQLQLQQQLQGLQQLQQQQQQQQQVLLQPGPIRTADEGHAGKRRRTGDAPLLVAGQEGGKPNGSAAAKAAAPKNSGAKRGTRQANRT</sequence>
<keyword evidence="3" id="KW-1185">Reference proteome</keyword>
<name>A0A9W6BH02_9CHLO</name>
<proteinExistence type="predicted"/>
<evidence type="ECO:0000313" key="2">
    <source>
        <dbReference type="EMBL" id="GLC52046.1"/>
    </source>
</evidence>
<feature type="region of interest" description="Disordered" evidence="1">
    <location>
        <begin position="81"/>
        <end position="148"/>
    </location>
</feature>
<dbReference type="EMBL" id="BRXU01000005">
    <property type="protein sequence ID" value="GLC52046.1"/>
    <property type="molecule type" value="Genomic_DNA"/>
</dbReference>
<evidence type="ECO:0000313" key="3">
    <source>
        <dbReference type="Proteomes" id="UP001165080"/>
    </source>
</evidence>
<evidence type="ECO:0000256" key="1">
    <source>
        <dbReference type="SAM" id="MobiDB-lite"/>
    </source>
</evidence>
<organism evidence="2 3">
    <name type="scientific">Pleodorina starrii</name>
    <dbReference type="NCBI Taxonomy" id="330485"/>
    <lineage>
        <taxon>Eukaryota</taxon>
        <taxon>Viridiplantae</taxon>
        <taxon>Chlorophyta</taxon>
        <taxon>core chlorophytes</taxon>
        <taxon>Chlorophyceae</taxon>
        <taxon>CS clade</taxon>
        <taxon>Chlamydomonadales</taxon>
        <taxon>Volvocaceae</taxon>
        <taxon>Pleodorina</taxon>
    </lineage>
</organism>
<comment type="caution">
    <text evidence="2">The sequence shown here is derived from an EMBL/GenBank/DDBJ whole genome shotgun (WGS) entry which is preliminary data.</text>
</comment>
<feature type="compositionally biased region" description="Low complexity" evidence="1">
    <location>
        <begin position="123"/>
        <end position="139"/>
    </location>
</feature>
<protein>
    <submittedName>
        <fullName evidence="2">Uncharacterized protein</fullName>
    </submittedName>
</protein>
<gene>
    <name evidence="2" type="primary">PLEST003936</name>
    <name evidence="2" type="ORF">PLESTB_000576500</name>
</gene>